<organism evidence="1 2">
    <name type="scientific">Sciurus vulgaris</name>
    <name type="common">Eurasian red squirrel</name>
    <dbReference type="NCBI Taxonomy" id="55149"/>
    <lineage>
        <taxon>Eukaryota</taxon>
        <taxon>Metazoa</taxon>
        <taxon>Chordata</taxon>
        <taxon>Craniata</taxon>
        <taxon>Vertebrata</taxon>
        <taxon>Euteleostomi</taxon>
        <taxon>Mammalia</taxon>
        <taxon>Eutheria</taxon>
        <taxon>Euarchontoglires</taxon>
        <taxon>Glires</taxon>
        <taxon>Rodentia</taxon>
        <taxon>Sciuromorpha</taxon>
        <taxon>Sciuridae</taxon>
        <taxon>Sciurinae</taxon>
        <taxon>Sciurini</taxon>
        <taxon>Sciurus</taxon>
    </lineage>
</organism>
<proteinExistence type="predicted"/>
<evidence type="ECO:0000313" key="2">
    <source>
        <dbReference type="Proteomes" id="UP000694564"/>
    </source>
</evidence>
<evidence type="ECO:0000313" key="1">
    <source>
        <dbReference type="Ensembl" id="ENSSVLP00005014138.1"/>
    </source>
</evidence>
<protein>
    <submittedName>
        <fullName evidence="1">Uncharacterized protein</fullName>
    </submittedName>
</protein>
<sequence length="227" mass="25387">MDFGIAQKTLRYSLLSWKPSLSPCSWKPGALPPRAGGVRGWPSVSCHFEITLRSATLRYDLRSKNALLEEASPLWGPRAQPFSPRLLGTDWKLPTPLGPVHPPSASSGLSTAKATGQSWELSPPTAKSFPVHEVVHWPQQGPFWQFMDMKVEKRLAGRKERRSRFGEVNVHRHYPSGQVFSPFQALATMVTSVPKHEGTTCHQTHSHLHSVRWDPVRSFGSPMLILV</sequence>
<accession>A0A8D2JFJ3</accession>
<reference evidence="1" key="1">
    <citation type="submission" date="2025-08" db="UniProtKB">
        <authorList>
            <consortium name="Ensembl"/>
        </authorList>
    </citation>
    <scope>IDENTIFICATION</scope>
</reference>
<reference evidence="1" key="2">
    <citation type="submission" date="2025-09" db="UniProtKB">
        <authorList>
            <consortium name="Ensembl"/>
        </authorList>
    </citation>
    <scope>IDENTIFICATION</scope>
</reference>
<dbReference type="Ensembl" id="ENSSVLT00005015637.1">
    <property type="protein sequence ID" value="ENSSVLP00005014138.1"/>
    <property type="gene ID" value="ENSSVLG00005011218.1"/>
</dbReference>
<keyword evidence="2" id="KW-1185">Reference proteome</keyword>
<dbReference type="AlphaFoldDB" id="A0A8D2JFJ3"/>
<name>A0A8D2JFJ3_SCIVU</name>
<dbReference type="Proteomes" id="UP000694564">
    <property type="component" value="Chromosome 3"/>
</dbReference>
<dbReference type="OrthoDB" id="9838234at2759"/>